<keyword evidence="6" id="KW-0547">Nucleotide-binding</keyword>
<dbReference type="GO" id="GO:0090374">
    <property type="term" value="P:oligopeptide export from mitochondrion"/>
    <property type="evidence" value="ECO:0007669"/>
    <property type="project" value="TreeGrafter"/>
</dbReference>
<feature type="domain" description="ABC transmembrane type-1" evidence="13">
    <location>
        <begin position="782"/>
        <end position="1083"/>
    </location>
</feature>
<feature type="transmembrane region" description="Helical" evidence="11">
    <location>
        <begin position="242"/>
        <end position="264"/>
    </location>
</feature>
<keyword evidence="8 11" id="KW-1133">Transmembrane helix</keyword>
<dbReference type="Pfam" id="PF00005">
    <property type="entry name" value="ABC_tran"/>
    <property type="match status" value="2"/>
</dbReference>
<feature type="compositionally biased region" description="Basic and acidic residues" evidence="10">
    <location>
        <begin position="1112"/>
        <end position="1125"/>
    </location>
</feature>
<feature type="transmembrane region" description="Helical" evidence="11">
    <location>
        <begin position="908"/>
        <end position="930"/>
    </location>
</feature>
<dbReference type="Pfam" id="PF00664">
    <property type="entry name" value="ABC_membrane"/>
    <property type="match status" value="2"/>
</dbReference>
<sequence>MVESFDKSHHNSPFSAAKTFWASIGIMASGVNHVIAEKQSSAETTGTTRQGTIARKLKDRFSSFKSFFVYIELLFAAQPTWIDICLICCGTICAAGAGVPFPLMGVLFGQLIDSFNGATCAADSQAAVVGPFQYEAAINDKVIKTVWIGVIALVLIYGHLTCWNIISQRLAQRLRTRYVSALLRQSPEFFDTQGSSGQVSSRLQEDVTAVQAGTSEKVGNILTTISFFITVFIIAFTQQPRLAGILICMLPAFLMSGILGGRYLSKYVTRQSEAAAKASSIASEALSHVNIVHAFGAGPRLEAKFSAHMARARKFATNKAAIAAVQTGLLYFIAYSGNALAFWQGSLRIADSAANNGDGASVGQIYAIVYLLVDACVMLGGIAPTLPFLGGATAAYQRLKKDIEAPSSIDGLSESGVVLPSDTAKSVSFNNVSFEYASRTGQPVLQQVNLTFPAGKYTAIVGLSGSGKSTIAALIARLHDPTKGSIELDGHNLRGLNVKSLRSFISFVQQEPSLLDRSILENIALGLINSPKSVHQHLKPLLNSVDLTKMAAKGGKNLTAAASLGPEYAELASLILHAAEQADAASFVEHLESGYATPAGSGGSQLSGGQRQRIALARALIRDPEILVLDEATASLDSASEKRIQLAVERAAAEQRTIISIAHRLSTIRNADNIIVMQAGCVVEQGTYIELMTKEHGEFARMANLQTLGSTNAGTSVSGDSLETATYESDIEFNEKDDMLESITAVGDDTAASLPRKTENKDETIDNELDTIRPFSSVTKGLASLLRPSLAWLVMALIAAVFVGSTFSGAGIIFGFTVGALNPCESTVERILSMGRFFSGLYFMLAGVELIANFLAWWGFGVAGEKLLYNLRVLSFRSLLEQNIHWHCSEGRTPTSLLSIITKDSMSIGAFSGSTFGTIFAICINIVVAIVVSHIFAWKIALVCLVTVPILLGSGFMQLRMLARFEERHRGAFTTATSLATEAIQSIRTVALLSLETEYMESFERLLKPPRKQVVRASMTTNIWLAISYTTGTFVNALAYWWGSQLIMKGEYTQRDFLIILVAMLTSAQLWSGMFSLAPEFSRARLALSRVMAVIELGSSKHIGKPGADPAKSGHDIEASGETKSDITNSQTRGGSKVAFKNVGFAYPNRPEVNILNDIAFSLPPNTFCGLVGPSGAGKSTIMTLVQRLYSPTSGSVCIDDQDIAKLPISFRDSIALVPQDPALFDGSISFNVALGAPPDHEPSQAEIEEACRLANIHDTIISLPDGYATECGPSASRLSGGQRQRLAIARALIRKPRLLLLDESTSALDAASEAALQEGLERASRGTTVLAITHRLHSVQKADIIFVVEEGRIVDKGTHGELMQRRESYRVNAMQQMLQ</sequence>
<comment type="similarity">
    <text evidence="2">Belongs to the ABC transporter superfamily. ABCB family. Multidrug resistance exporter (TC 3.A.1.201) subfamily.</text>
</comment>
<feature type="domain" description="ABC transmembrane type-1" evidence="13">
    <location>
        <begin position="90"/>
        <end position="391"/>
    </location>
</feature>
<dbReference type="Gene3D" id="3.40.50.300">
    <property type="entry name" value="P-loop containing nucleotide triphosphate hydrolases"/>
    <property type="match status" value="2"/>
</dbReference>
<evidence type="ECO:0000259" key="13">
    <source>
        <dbReference type="PROSITE" id="PS50929"/>
    </source>
</evidence>
<keyword evidence="7" id="KW-0067">ATP-binding</keyword>
<dbReference type="PROSITE" id="PS50929">
    <property type="entry name" value="ABC_TM1F"/>
    <property type="match status" value="2"/>
</dbReference>
<keyword evidence="9 11" id="KW-0472">Membrane</keyword>
<proteinExistence type="inferred from homology"/>
<dbReference type="InterPro" id="IPR039421">
    <property type="entry name" value="Type_1_exporter"/>
</dbReference>
<keyword evidence="14" id="KW-0378">Hydrolase</keyword>
<evidence type="ECO:0000256" key="2">
    <source>
        <dbReference type="ARBA" id="ARBA00007577"/>
    </source>
</evidence>
<keyword evidence="3" id="KW-0813">Transport</keyword>
<dbReference type="CDD" id="cd18577">
    <property type="entry name" value="ABC_6TM_Pgp_ABCB1_D1_like"/>
    <property type="match status" value="1"/>
</dbReference>
<evidence type="ECO:0000256" key="4">
    <source>
        <dbReference type="ARBA" id="ARBA00022692"/>
    </source>
</evidence>
<dbReference type="FunFam" id="3.40.50.300:FF:000913">
    <property type="entry name" value="ABC multidrug transporter SitT"/>
    <property type="match status" value="1"/>
</dbReference>
<dbReference type="InterPro" id="IPR036640">
    <property type="entry name" value="ABC1_TM_sf"/>
</dbReference>
<feature type="domain" description="ABC transporter" evidence="12">
    <location>
        <begin position="1138"/>
        <end position="1376"/>
    </location>
</feature>
<organism evidence="14 15">
    <name type="scientific">Aureobasidium pullulans</name>
    <name type="common">Black yeast</name>
    <name type="synonym">Pullularia pullulans</name>
    <dbReference type="NCBI Taxonomy" id="5580"/>
    <lineage>
        <taxon>Eukaryota</taxon>
        <taxon>Fungi</taxon>
        <taxon>Dikarya</taxon>
        <taxon>Ascomycota</taxon>
        <taxon>Pezizomycotina</taxon>
        <taxon>Dothideomycetes</taxon>
        <taxon>Dothideomycetidae</taxon>
        <taxon>Dothideales</taxon>
        <taxon>Saccotheciaceae</taxon>
        <taxon>Aureobasidium</taxon>
    </lineage>
</organism>
<reference evidence="14 15" key="1">
    <citation type="submission" date="2018-10" db="EMBL/GenBank/DDBJ databases">
        <title>Fifty Aureobasidium pullulans genomes reveal a recombining polyextremotolerant generalist.</title>
        <authorList>
            <person name="Gostincar C."/>
            <person name="Turk M."/>
            <person name="Zajc J."/>
            <person name="Gunde-Cimerman N."/>
        </authorList>
    </citation>
    <scope>NUCLEOTIDE SEQUENCE [LARGE SCALE GENOMIC DNA]</scope>
    <source>
        <strain evidence="14 15">EXF-10659</strain>
    </source>
</reference>
<evidence type="ECO:0000259" key="12">
    <source>
        <dbReference type="PROSITE" id="PS50893"/>
    </source>
</evidence>
<gene>
    <name evidence="14" type="ORF">D6D19_08006</name>
</gene>
<evidence type="ECO:0000313" key="14">
    <source>
        <dbReference type="EMBL" id="THW70147.1"/>
    </source>
</evidence>
<dbReference type="FunFam" id="1.20.1560.10:FF:000057">
    <property type="entry name" value="ABC multidrug transporter SitT"/>
    <property type="match status" value="1"/>
</dbReference>
<accession>A0A4V4IQJ5</accession>
<dbReference type="CDD" id="cd18578">
    <property type="entry name" value="ABC_6TM_Pgp_ABCB1_D2_like"/>
    <property type="match status" value="1"/>
</dbReference>
<feature type="transmembrane region" description="Helical" evidence="11">
    <location>
        <begin position="218"/>
        <end position="236"/>
    </location>
</feature>
<evidence type="ECO:0000256" key="1">
    <source>
        <dbReference type="ARBA" id="ARBA00004141"/>
    </source>
</evidence>
<feature type="transmembrane region" description="Helical" evidence="11">
    <location>
        <begin position="936"/>
        <end position="959"/>
    </location>
</feature>
<protein>
    <submittedName>
        <fullName evidence="14">P-loop containing nucleoside triphosphate hydrolase protein</fullName>
    </submittedName>
</protein>
<dbReference type="GO" id="GO:0016887">
    <property type="term" value="F:ATP hydrolysis activity"/>
    <property type="evidence" value="ECO:0007669"/>
    <property type="project" value="InterPro"/>
</dbReference>
<feature type="region of interest" description="Disordered" evidence="10">
    <location>
        <begin position="1105"/>
        <end position="1134"/>
    </location>
</feature>
<evidence type="ECO:0000256" key="10">
    <source>
        <dbReference type="SAM" id="MobiDB-lite"/>
    </source>
</evidence>
<comment type="caution">
    <text evidence="14">The sequence shown here is derived from an EMBL/GenBank/DDBJ whole genome shotgun (WGS) entry which is preliminary data.</text>
</comment>
<evidence type="ECO:0000256" key="6">
    <source>
        <dbReference type="ARBA" id="ARBA00022741"/>
    </source>
</evidence>
<dbReference type="SUPFAM" id="SSF52540">
    <property type="entry name" value="P-loop containing nucleoside triphosphate hydrolases"/>
    <property type="match status" value="2"/>
</dbReference>
<dbReference type="SUPFAM" id="SSF90123">
    <property type="entry name" value="ABC transporter transmembrane region"/>
    <property type="match status" value="2"/>
</dbReference>
<dbReference type="EMBL" id="QZAO01000349">
    <property type="protein sequence ID" value="THW70147.1"/>
    <property type="molecule type" value="Genomic_DNA"/>
</dbReference>
<feature type="domain" description="ABC transporter" evidence="12">
    <location>
        <begin position="427"/>
        <end position="704"/>
    </location>
</feature>
<dbReference type="InterPro" id="IPR011527">
    <property type="entry name" value="ABC1_TM_dom"/>
</dbReference>
<feature type="transmembrane region" description="Helical" evidence="11">
    <location>
        <begin position="841"/>
        <end position="863"/>
    </location>
</feature>
<feature type="transmembrane region" description="Helical" evidence="11">
    <location>
        <begin position="320"/>
        <end position="343"/>
    </location>
</feature>
<dbReference type="PROSITE" id="PS50893">
    <property type="entry name" value="ABC_TRANSPORTER_2"/>
    <property type="match status" value="2"/>
</dbReference>
<keyword evidence="5" id="KW-0677">Repeat</keyword>
<dbReference type="PANTHER" id="PTHR43394:SF11">
    <property type="entry name" value="ATP-BINDING CASSETTE TRANSPORTER"/>
    <property type="match status" value="1"/>
</dbReference>
<dbReference type="GO" id="GO:0005524">
    <property type="term" value="F:ATP binding"/>
    <property type="evidence" value="ECO:0007669"/>
    <property type="project" value="UniProtKB-KW"/>
</dbReference>
<feature type="transmembrane region" description="Helical" evidence="11">
    <location>
        <begin position="790"/>
        <end position="821"/>
    </location>
</feature>
<comment type="subcellular location">
    <subcellularLocation>
        <location evidence="1">Membrane</location>
        <topology evidence="1">Multi-pass membrane protein</topology>
    </subcellularLocation>
</comment>
<dbReference type="Proteomes" id="UP000308802">
    <property type="component" value="Unassembled WGS sequence"/>
</dbReference>
<dbReference type="InterPro" id="IPR017871">
    <property type="entry name" value="ABC_transporter-like_CS"/>
</dbReference>
<evidence type="ECO:0000256" key="3">
    <source>
        <dbReference type="ARBA" id="ARBA00022448"/>
    </source>
</evidence>
<evidence type="ECO:0000256" key="8">
    <source>
        <dbReference type="ARBA" id="ARBA00022989"/>
    </source>
</evidence>
<dbReference type="SMART" id="SM00382">
    <property type="entry name" value="AAA"/>
    <property type="match status" value="2"/>
</dbReference>
<dbReference type="InterPro" id="IPR003593">
    <property type="entry name" value="AAA+_ATPase"/>
</dbReference>
<dbReference type="InterPro" id="IPR027417">
    <property type="entry name" value="P-loop_NTPase"/>
</dbReference>
<dbReference type="Gene3D" id="1.20.1560.10">
    <property type="entry name" value="ABC transporter type 1, transmembrane domain"/>
    <property type="match status" value="1"/>
</dbReference>
<evidence type="ECO:0000313" key="15">
    <source>
        <dbReference type="Proteomes" id="UP000308802"/>
    </source>
</evidence>
<dbReference type="GO" id="GO:0005743">
    <property type="term" value="C:mitochondrial inner membrane"/>
    <property type="evidence" value="ECO:0007669"/>
    <property type="project" value="TreeGrafter"/>
</dbReference>
<name>A0A4V4IQJ5_AURPU</name>
<feature type="transmembrane region" description="Helical" evidence="11">
    <location>
        <begin position="146"/>
        <end position="166"/>
    </location>
</feature>
<feature type="transmembrane region" description="Helical" evidence="11">
    <location>
        <begin position="1021"/>
        <end position="1042"/>
    </location>
</feature>
<evidence type="ECO:0000256" key="7">
    <source>
        <dbReference type="ARBA" id="ARBA00022840"/>
    </source>
</evidence>
<evidence type="ECO:0000256" key="5">
    <source>
        <dbReference type="ARBA" id="ARBA00022737"/>
    </source>
</evidence>
<dbReference type="GO" id="GO:0015421">
    <property type="term" value="F:ABC-type oligopeptide transporter activity"/>
    <property type="evidence" value="ECO:0007669"/>
    <property type="project" value="TreeGrafter"/>
</dbReference>
<dbReference type="InterPro" id="IPR003439">
    <property type="entry name" value="ABC_transporter-like_ATP-bd"/>
</dbReference>
<feature type="transmembrane region" description="Helical" evidence="11">
    <location>
        <begin position="1057"/>
        <end position="1078"/>
    </location>
</feature>
<evidence type="ECO:0000256" key="9">
    <source>
        <dbReference type="ARBA" id="ARBA00023136"/>
    </source>
</evidence>
<dbReference type="PANTHER" id="PTHR43394">
    <property type="entry name" value="ATP-DEPENDENT PERMEASE MDL1, MITOCHONDRIAL"/>
    <property type="match status" value="1"/>
</dbReference>
<keyword evidence="4 11" id="KW-0812">Transmembrane</keyword>
<evidence type="ECO:0000256" key="11">
    <source>
        <dbReference type="SAM" id="Phobius"/>
    </source>
</evidence>
<dbReference type="PROSITE" id="PS00211">
    <property type="entry name" value="ABC_TRANSPORTER_1"/>
    <property type="match status" value="2"/>
</dbReference>